<feature type="signal peptide" evidence="2">
    <location>
        <begin position="1"/>
        <end position="19"/>
    </location>
</feature>
<dbReference type="PROSITE" id="PS51257">
    <property type="entry name" value="PROKAR_LIPOPROTEIN"/>
    <property type="match status" value="1"/>
</dbReference>
<dbReference type="RefSeq" id="WP_344286623.1">
    <property type="nucleotide sequence ID" value="NZ_BAAAPF010000001.1"/>
</dbReference>
<gene>
    <name evidence="4" type="ORF">GCM10009802_00970</name>
</gene>
<feature type="compositionally biased region" description="Basic and acidic residues" evidence="1">
    <location>
        <begin position="101"/>
        <end position="111"/>
    </location>
</feature>
<protein>
    <recommendedName>
        <fullName evidence="3">DUF4333 domain-containing protein</fullName>
    </recommendedName>
</protein>
<feature type="chain" id="PRO_5045390983" description="DUF4333 domain-containing protein" evidence="2">
    <location>
        <begin position="20"/>
        <end position="210"/>
    </location>
</feature>
<reference evidence="4 5" key="1">
    <citation type="journal article" date="2019" name="Int. J. Syst. Evol. Microbiol.">
        <title>The Global Catalogue of Microorganisms (GCM) 10K type strain sequencing project: providing services to taxonomists for standard genome sequencing and annotation.</title>
        <authorList>
            <consortium name="The Broad Institute Genomics Platform"/>
            <consortium name="The Broad Institute Genome Sequencing Center for Infectious Disease"/>
            <person name="Wu L."/>
            <person name="Ma J."/>
        </authorList>
    </citation>
    <scope>NUCLEOTIDE SEQUENCE [LARGE SCALE GENOMIC DNA]</scope>
    <source>
        <strain evidence="4 5">JCM 15481</strain>
    </source>
</reference>
<dbReference type="Pfam" id="PF14230">
    <property type="entry name" value="DUF4333"/>
    <property type="match status" value="2"/>
</dbReference>
<feature type="domain" description="DUF4333" evidence="3">
    <location>
        <begin position="22"/>
        <end position="97"/>
    </location>
</feature>
<evidence type="ECO:0000313" key="5">
    <source>
        <dbReference type="Proteomes" id="UP001500443"/>
    </source>
</evidence>
<keyword evidence="5" id="KW-1185">Reference proteome</keyword>
<feature type="region of interest" description="Disordered" evidence="1">
    <location>
        <begin position="101"/>
        <end position="161"/>
    </location>
</feature>
<organism evidence="4 5">
    <name type="scientific">Streptomyces synnematoformans</name>
    <dbReference type="NCBI Taxonomy" id="415721"/>
    <lineage>
        <taxon>Bacteria</taxon>
        <taxon>Bacillati</taxon>
        <taxon>Actinomycetota</taxon>
        <taxon>Actinomycetes</taxon>
        <taxon>Kitasatosporales</taxon>
        <taxon>Streptomycetaceae</taxon>
        <taxon>Streptomyces</taxon>
    </lineage>
</organism>
<dbReference type="InterPro" id="IPR025637">
    <property type="entry name" value="DUF4333"/>
</dbReference>
<sequence>MRRAVSSRILTGATAGVLAVLLSAGCSVSVGSSSDSMSKEDVAEKASEALAKEVGRQPDDVTCEDDLKAEVGATVRCELTDGGTKVGVTVTAKSVDGDTIRMDVKADDAPKADPSASPAEDGSASPGTGGASESVPSSEVERQGRTALAAQVGREPDSFHCPQDLPARVNATVRCVLGAESQQWGVTVTATSVAGDTVQMDFKVDSTPMS</sequence>
<dbReference type="EMBL" id="BAAAPF010000001">
    <property type="protein sequence ID" value="GAA2106559.1"/>
    <property type="molecule type" value="Genomic_DNA"/>
</dbReference>
<comment type="caution">
    <text evidence="4">The sequence shown here is derived from an EMBL/GenBank/DDBJ whole genome shotgun (WGS) entry which is preliminary data.</text>
</comment>
<proteinExistence type="predicted"/>
<evidence type="ECO:0000313" key="4">
    <source>
        <dbReference type="EMBL" id="GAA2106559.1"/>
    </source>
</evidence>
<keyword evidence="2" id="KW-0732">Signal</keyword>
<evidence type="ECO:0000259" key="3">
    <source>
        <dbReference type="Pfam" id="PF14230"/>
    </source>
</evidence>
<feature type="domain" description="DUF4333" evidence="3">
    <location>
        <begin position="130"/>
        <end position="195"/>
    </location>
</feature>
<dbReference type="Proteomes" id="UP001500443">
    <property type="component" value="Unassembled WGS sequence"/>
</dbReference>
<evidence type="ECO:0000256" key="2">
    <source>
        <dbReference type="SAM" id="SignalP"/>
    </source>
</evidence>
<name>A0ABN2X7G0_9ACTN</name>
<accession>A0ABN2X7G0</accession>
<evidence type="ECO:0000256" key="1">
    <source>
        <dbReference type="SAM" id="MobiDB-lite"/>
    </source>
</evidence>